<dbReference type="Pfam" id="PF12023">
    <property type="entry name" value="DUF3511"/>
    <property type="match status" value="1"/>
</dbReference>
<reference evidence="2 3" key="1">
    <citation type="submission" date="2024-11" db="EMBL/GenBank/DDBJ databases">
        <title>A near-complete genome assembly of Cinchona calisaya.</title>
        <authorList>
            <person name="Lian D.C."/>
            <person name="Zhao X.W."/>
            <person name="Wei L."/>
        </authorList>
    </citation>
    <scope>NUCLEOTIDE SEQUENCE [LARGE SCALE GENOMIC DNA]</scope>
    <source>
        <tissue evidence="2">Nenye</tissue>
    </source>
</reference>
<gene>
    <name evidence="2" type="ORF">ACH5RR_034370</name>
</gene>
<feature type="compositionally biased region" description="Polar residues" evidence="1">
    <location>
        <begin position="116"/>
        <end position="127"/>
    </location>
</feature>
<dbReference type="InterPro" id="IPR021899">
    <property type="entry name" value="DUF3511"/>
</dbReference>
<proteinExistence type="predicted"/>
<organism evidence="2 3">
    <name type="scientific">Cinchona calisaya</name>
    <dbReference type="NCBI Taxonomy" id="153742"/>
    <lineage>
        <taxon>Eukaryota</taxon>
        <taxon>Viridiplantae</taxon>
        <taxon>Streptophyta</taxon>
        <taxon>Embryophyta</taxon>
        <taxon>Tracheophyta</taxon>
        <taxon>Spermatophyta</taxon>
        <taxon>Magnoliopsida</taxon>
        <taxon>eudicotyledons</taxon>
        <taxon>Gunneridae</taxon>
        <taxon>Pentapetalae</taxon>
        <taxon>asterids</taxon>
        <taxon>lamiids</taxon>
        <taxon>Gentianales</taxon>
        <taxon>Rubiaceae</taxon>
        <taxon>Cinchonoideae</taxon>
        <taxon>Cinchoneae</taxon>
        <taxon>Cinchona</taxon>
    </lineage>
</organism>
<accession>A0ABD2YEB2</accession>
<dbReference type="AlphaFoldDB" id="A0ABD2YEB2"/>
<feature type="region of interest" description="Disordered" evidence="1">
    <location>
        <begin position="1"/>
        <end position="20"/>
    </location>
</feature>
<feature type="region of interest" description="Disordered" evidence="1">
    <location>
        <begin position="87"/>
        <end position="127"/>
    </location>
</feature>
<protein>
    <submittedName>
        <fullName evidence="2">Uncharacterized protein</fullName>
    </submittedName>
</protein>
<name>A0ABD2YEB2_9GENT</name>
<comment type="caution">
    <text evidence="2">The sequence shown here is derived from an EMBL/GenBank/DDBJ whole genome shotgun (WGS) entry which is preliminary data.</text>
</comment>
<dbReference type="PANTHER" id="PTHR33193">
    <property type="entry name" value="DOMAIN PROTEIN, PUTATIVE (DUF3511)-RELATED"/>
    <property type="match status" value="1"/>
</dbReference>
<evidence type="ECO:0000313" key="3">
    <source>
        <dbReference type="Proteomes" id="UP001630127"/>
    </source>
</evidence>
<evidence type="ECO:0000313" key="2">
    <source>
        <dbReference type="EMBL" id="KAL3504529.1"/>
    </source>
</evidence>
<feature type="region of interest" description="Disordered" evidence="1">
    <location>
        <begin position="25"/>
        <end position="47"/>
    </location>
</feature>
<dbReference type="PANTHER" id="PTHR33193:SF7">
    <property type="entry name" value="OS06G0686600 PROTEIN"/>
    <property type="match status" value="1"/>
</dbReference>
<feature type="compositionally biased region" description="Low complexity" evidence="1">
    <location>
        <begin position="1"/>
        <end position="18"/>
    </location>
</feature>
<keyword evidence="3" id="KW-1185">Reference proteome</keyword>
<sequence length="127" mass="14152">MEKSKSFPQYSSSYSSEFGFQDEPNSYTFNGPSSKGQGFTAPNDPELKRKKRIAAYNMFTTEGKLKATVRESFKWVKTKLTDEDFSFAGRDATRGPGLATRSRSGKRNIADFLPSDVNSTSRSVPIV</sequence>
<feature type="compositionally biased region" description="Polar residues" evidence="1">
    <location>
        <begin position="25"/>
        <end position="37"/>
    </location>
</feature>
<dbReference type="EMBL" id="JBJUIK010000014">
    <property type="protein sequence ID" value="KAL3504529.1"/>
    <property type="molecule type" value="Genomic_DNA"/>
</dbReference>
<dbReference type="Proteomes" id="UP001630127">
    <property type="component" value="Unassembled WGS sequence"/>
</dbReference>
<evidence type="ECO:0000256" key="1">
    <source>
        <dbReference type="SAM" id="MobiDB-lite"/>
    </source>
</evidence>